<evidence type="ECO:0000313" key="1">
    <source>
        <dbReference type="EMBL" id="KAH7926995.1"/>
    </source>
</evidence>
<evidence type="ECO:0000313" key="2">
    <source>
        <dbReference type="Proteomes" id="UP000790709"/>
    </source>
</evidence>
<comment type="caution">
    <text evidence="1">The sequence shown here is derived from an EMBL/GenBank/DDBJ whole genome shotgun (WGS) entry which is preliminary data.</text>
</comment>
<protein>
    <submittedName>
        <fullName evidence="1">Uncharacterized protein</fullName>
    </submittedName>
</protein>
<gene>
    <name evidence="1" type="ORF">BV22DRAFT_1127687</name>
</gene>
<dbReference type="EMBL" id="MU266373">
    <property type="protein sequence ID" value="KAH7926995.1"/>
    <property type="molecule type" value="Genomic_DNA"/>
</dbReference>
<keyword evidence="2" id="KW-1185">Reference proteome</keyword>
<sequence length="76" mass="8311">MLPHIKAHHDEYSTPFHLAKYDLPHAVWWDAAKLTPRIAPPVAGAKRGTKRKSLADPPAAGSSKHPAKKARASKRA</sequence>
<accession>A0ACB8BMA5</accession>
<reference evidence="1" key="1">
    <citation type="journal article" date="2021" name="New Phytol.">
        <title>Evolutionary innovations through gain and loss of genes in the ectomycorrhizal Boletales.</title>
        <authorList>
            <person name="Wu G."/>
            <person name="Miyauchi S."/>
            <person name="Morin E."/>
            <person name="Kuo A."/>
            <person name="Drula E."/>
            <person name="Varga T."/>
            <person name="Kohler A."/>
            <person name="Feng B."/>
            <person name="Cao Y."/>
            <person name="Lipzen A."/>
            <person name="Daum C."/>
            <person name="Hundley H."/>
            <person name="Pangilinan J."/>
            <person name="Johnson J."/>
            <person name="Barry K."/>
            <person name="LaButti K."/>
            <person name="Ng V."/>
            <person name="Ahrendt S."/>
            <person name="Min B."/>
            <person name="Choi I.G."/>
            <person name="Park H."/>
            <person name="Plett J.M."/>
            <person name="Magnuson J."/>
            <person name="Spatafora J.W."/>
            <person name="Nagy L.G."/>
            <person name="Henrissat B."/>
            <person name="Grigoriev I.V."/>
            <person name="Yang Z.L."/>
            <person name="Xu J."/>
            <person name="Martin F.M."/>
        </authorList>
    </citation>
    <scope>NUCLEOTIDE SEQUENCE</scope>
    <source>
        <strain evidence="1">KUC20120723A-06</strain>
    </source>
</reference>
<proteinExistence type="predicted"/>
<name>A0ACB8BMA5_9AGAM</name>
<organism evidence="1 2">
    <name type="scientific">Leucogyrophana mollusca</name>
    <dbReference type="NCBI Taxonomy" id="85980"/>
    <lineage>
        <taxon>Eukaryota</taxon>
        <taxon>Fungi</taxon>
        <taxon>Dikarya</taxon>
        <taxon>Basidiomycota</taxon>
        <taxon>Agaricomycotina</taxon>
        <taxon>Agaricomycetes</taxon>
        <taxon>Agaricomycetidae</taxon>
        <taxon>Boletales</taxon>
        <taxon>Boletales incertae sedis</taxon>
        <taxon>Leucogyrophana</taxon>
    </lineage>
</organism>
<dbReference type="Proteomes" id="UP000790709">
    <property type="component" value="Unassembled WGS sequence"/>
</dbReference>